<organism evidence="2 3">
    <name type="scientific">Fusarium pseudocircinatum</name>
    <dbReference type="NCBI Taxonomy" id="56676"/>
    <lineage>
        <taxon>Eukaryota</taxon>
        <taxon>Fungi</taxon>
        <taxon>Dikarya</taxon>
        <taxon>Ascomycota</taxon>
        <taxon>Pezizomycotina</taxon>
        <taxon>Sordariomycetes</taxon>
        <taxon>Hypocreomycetidae</taxon>
        <taxon>Hypocreales</taxon>
        <taxon>Nectriaceae</taxon>
        <taxon>Fusarium</taxon>
        <taxon>Fusarium fujikuroi species complex</taxon>
    </lineage>
</organism>
<feature type="region of interest" description="Disordered" evidence="1">
    <location>
        <begin position="101"/>
        <end position="120"/>
    </location>
</feature>
<reference evidence="2 3" key="1">
    <citation type="submission" date="2020-05" db="EMBL/GenBank/DDBJ databases">
        <title>Identification and distribution of gene clusters putatively required for synthesis of sphingolipid metabolism inhibitors in phylogenetically diverse species of the filamentous fungus Fusarium.</title>
        <authorList>
            <person name="Kim H.-S."/>
            <person name="Busman M."/>
            <person name="Brown D.W."/>
            <person name="Divon H."/>
            <person name="Uhlig S."/>
            <person name="Proctor R.H."/>
        </authorList>
    </citation>
    <scope>NUCLEOTIDE SEQUENCE [LARGE SCALE GENOMIC DNA]</scope>
    <source>
        <strain evidence="2 3">NRRL 36939</strain>
    </source>
</reference>
<dbReference type="EMBL" id="JAAOAS010000669">
    <property type="protein sequence ID" value="KAF5572999.1"/>
    <property type="molecule type" value="Genomic_DNA"/>
</dbReference>
<keyword evidence="3" id="KW-1185">Reference proteome</keyword>
<evidence type="ECO:0000313" key="3">
    <source>
        <dbReference type="Proteomes" id="UP000546213"/>
    </source>
</evidence>
<protein>
    <submittedName>
        <fullName evidence="2">Uncharacterized protein</fullName>
    </submittedName>
</protein>
<feature type="compositionally biased region" description="Polar residues" evidence="1">
    <location>
        <begin position="151"/>
        <end position="160"/>
    </location>
</feature>
<feature type="compositionally biased region" description="Polar residues" evidence="1">
    <location>
        <begin position="109"/>
        <end position="120"/>
    </location>
</feature>
<sequence length="1454" mass="166886">MGRRAFTNPSKIESDNERARNRRRRRQERLRNLDRQERLAHPAICVNNSAHDQVLPEDRSCSGLMHNITTIPWSARQTAPSAPALDLNVREEAGCSPSVRVNEHLPSHPTASNSTNGQELPSLTSQLTETRHDAEQFAAYVSASPTLRPRSASQPISPETCTPRGCTPESTRARTRLRVQRYRNRLHRLRIPPTLPSVTCTDGLALDPSRGSNSGAITDNHHSQSTDRAPDHPASVYRVEADLQTPPGRSCACSSQYASGLIASDIDGNRNETLDSFIEALRHQDNELKSDFFDSHETAYDQAFRIFFHSKCKCENDFEVNEPEHTCSLRESVQYLQSCLPSLPTVFAEAGSYDPGSFFRQWRGFLSNKPDQPLSFRKSQMQLLPENEPELVLCRQWDIDSIWLGATGLQAIRPPNNFRLSFLPSLALNLSCDQVIQPHGLDLARTRHIKFGTFNTHSVHFSVFLFFPCAAPDSTSATRNALSLKRQKDLYDHIIIPAACEAMSDPCRQEIPRTYDIAYAKSRSFQEKPGNNRWRADDVNRAVHLQYTIPAEDLPLFWTLVVNKADQFQLTTKSGETVPYFKGPRLLFQSHDLKNTFGKETLNASLDDFESSVLGALDPAHLDIHSCWIDIGARDYVASDPPHRTARQGPFTVLWKSQCHSHLHEQISRIAPESRLDAVKFQKFLLRDIGDYQVKAKRTRATNPGHPHERRPGVIRAKAYSCHKELFSVMFSDYEIFGSGFLPLLALSEGMLSDLSANSRGRRQASNTTQINRGALLKAWEANKRYLRATSNTTALANYGIRKEMTFRLDVILRMWHRGYFQPNRNPHVGNRSFKVLDASGGEEHNPFWVVSTRDMNDYVFTQAARFILPLDHLFQEASLRTTISPPALILAFYTAQLFCRLLTYALASKERFSYDNWIWLPQWTVQTRRKPNIRLLLERRGLGLDMAIKDSGMLWIPPSSLDWYDGHIALEVLVQLYIPRNPFQRGLVSQMSIQRFTVSKVAIEVCLRQLLQHACSEFEHGRRHMAEELVDRVLRLATEEIARAYHQHMLSKLKLKWEDMRKEFGQHVLPRLERLEQSEEESARQTGRLVTAHTIWEIYDEAWTTYVRTRASSEVDDKPEDVPLWMGTRKYLPPDDSWSNSVFNRLFKRPKTSFWYGLYFLELYHRVKRLWGMIEDHAGLFDEQFSRIIGYYIMVTFNSDTTKDVAVDRRPGIEHQRATFFRIQFWAPYFSPPECTGPMSLASTDCYQHQSPCAPLAAISKPIDAMEFQRYSASLMQLWMRLISHNDQLCQARLKERNRVCKEVIDCLMALVGPKRSHEENWVHSEPWKFYGSSMGYGQRGDPFRLPISAIPTRSPISPNQPTILLPSRHNVMTLINAIETVPGLDQTILQQAIWIREVLHNDGQQYDIRSHFEARQSEMDDVVQPNSILRQFLARTEPPQREIQASDNFERI</sequence>
<feature type="region of interest" description="Disordered" evidence="1">
    <location>
        <begin position="205"/>
        <end position="231"/>
    </location>
</feature>
<evidence type="ECO:0000256" key="1">
    <source>
        <dbReference type="SAM" id="MobiDB-lite"/>
    </source>
</evidence>
<feature type="region of interest" description="Disordered" evidence="1">
    <location>
        <begin position="145"/>
        <end position="169"/>
    </location>
</feature>
<feature type="compositionally biased region" description="Basic and acidic residues" evidence="1">
    <location>
        <begin position="219"/>
        <end position="231"/>
    </location>
</feature>
<evidence type="ECO:0000313" key="2">
    <source>
        <dbReference type="EMBL" id="KAF5572999.1"/>
    </source>
</evidence>
<dbReference type="Proteomes" id="UP000546213">
    <property type="component" value="Unassembled WGS sequence"/>
</dbReference>
<name>A0A8H5KEV4_9HYPO</name>
<accession>A0A8H5KEV4</accession>
<proteinExistence type="predicted"/>
<comment type="caution">
    <text evidence="2">The sequence shown here is derived from an EMBL/GenBank/DDBJ whole genome shotgun (WGS) entry which is preliminary data.</text>
</comment>
<dbReference type="OrthoDB" id="5077747at2759"/>
<feature type="region of interest" description="Disordered" evidence="1">
    <location>
        <begin position="1"/>
        <end position="34"/>
    </location>
</feature>
<gene>
    <name evidence="2" type="ORF">FPCIR_14129</name>
</gene>